<dbReference type="STRING" id="329885.A0A4U0V7F8"/>
<comment type="caution">
    <text evidence="11">The sequence shown here is derived from an EMBL/GenBank/DDBJ whole genome shotgun (WGS) entry which is preliminary data.</text>
</comment>
<evidence type="ECO:0000256" key="2">
    <source>
        <dbReference type="ARBA" id="ARBA00009801"/>
    </source>
</evidence>
<feature type="compositionally biased region" description="Low complexity" evidence="10">
    <location>
        <begin position="779"/>
        <end position="821"/>
    </location>
</feature>
<feature type="region of interest" description="Disordered" evidence="10">
    <location>
        <begin position="1"/>
        <end position="25"/>
    </location>
</feature>
<feature type="compositionally biased region" description="Polar residues" evidence="10">
    <location>
        <begin position="507"/>
        <end position="525"/>
    </location>
</feature>
<dbReference type="Proteomes" id="UP000310066">
    <property type="component" value="Unassembled WGS sequence"/>
</dbReference>
<evidence type="ECO:0000256" key="8">
    <source>
        <dbReference type="ARBA" id="ARBA00023242"/>
    </source>
</evidence>
<feature type="compositionally biased region" description="Basic and acidic residues" evidence="10">
    <location>
        <begin position="571"/>
        <end position="597"/>
    </location>
</feature>
<reference evidence="11 12" key="1">
    <citation type="submission" date="2017-03" db="EMBL/GenBank/DDBJ databases">
        <title>Genomes of endolithic fungi from Antarctica.</title>
        <authorList>
            <person name="Coleine C."/>
            <person name="Masonjones S."/>
            <person name="Stajich J.E."/>
        </authorList>
    </citation>
    <scope>NUCLEOTIDE SEQUENCE [LARGE SCALE GENOMIC DNA]</scope>
    <source>
        <strain evidence="11 12">CCFEE 5311</strain>
    </source>
</reference>
<evidence type="ECO:0000256" key="4">
    <source>
        <dbReference type="ARBA" id="ARBA00022517"/>
    </source>
</evidence>
<keyword evidence="6" id="KW-0597">Phosphoprotein</keyword>
<evidence type="ECO:0000256" key="3">
    <source>
        <dbReference type="ARBA" id="ARBA00021438"/>
    </source>
</evidence>
<protein>
    <recommendedName>
        <fullName evidence="3">H/ACA ribonucleoprotein complex non-core subunit NAF1</fullName>
    </recommendedName>
    <alternativeName>
        <fullName evidence="9">Nuclear assembly factor 1</fullName>
    </alternativeName>
</protein>
<dbReference type="SUPFAM" id="SSF50447">
    <property type="entry name" value="Translation proteins"/>
    <property type="match status" value="1"/>
</dbReference>
<feature type="region of interest" description="Disordered" evidence="10">
    <location>
        <begin position="259"/>
        <end position="282"/>
    </location>
</feature>
<evidence type="ECO:0000313" key="11">
    <source>
        <dbReference type="EMBL" id="TKA44493.1"/>
    </source>
</evidence>
<evidence type="ECO:0000313" key="12">
    <source>
        <dbReference type="Proteomes" id="UP000310066"/>
    </source>
</evidence>
<evidence type="ECO:0000256" key="9">
    <source>
        <dbReference type="ARBA" id="ARBA00076743"/>
    </source>
</evidence>
<feature type="region of interest" description="Disordered" evidence="10">
    <location>
        <begin position="299"/>
        <end position="323"/>
    </location>
</feature>
<proteinExistence type="inferred from homology"/>
<dbReference type="GO" id="GO:0005732">
    <property type="term" value="C:sno(s)RNA-containing ribonucleoprotein complex"/>
    <property type="evidence" value="ECO:0007669"/>
    <property type="project" value="InterPro"/>
</dbReference>
<feature type="region of interest" description="Disordered" evidence="10">
    <location>
        <begin position="473"/>
        <end position="821"/>
    </location>
</feature>
<evidence type="ECO:0000256" key="6">
    <source>
        <dbReference type="ARBA" id="ARBA00022553"/>
    </source>
</evidence>
<dbReference type="GO" id="GO:0006364">
    <property type="term" value="P:rRNA processing"/>
    <property type="evidence" value="ECO:0007669"/>
    <property type="project" value="UniProtKB-KW"/>
</dbReference>
<dbReference type="GO" id="GO:0001522">
    <property type="term" value="P:pseudouridine synthesis"/>
    <property type="evidence" value="ECO:0007669"/>
    <property type="project" value="InterPro"/>
</dbReference>
<keyword evidence="4" id="KW-0690">Ribosome biogenesis</keyword>
<organism evidence="11 12">
    <name type="scientific">Friedmanniomyces endolithicus</name>
    <dbReference type="NCBI Taxonomy" id="329885"/>
    <lineage>
        <taxon>Eukaryota</taxon>
        <taxon>Fungi</taxon>
        <taxon>Dikarya</taxon>
        <taxon>Ascomycota</taxon>
        <taxon>Pezizomycotina</taxon>
        <taxon>Dothideomycetes</taxon>
        <taxon>Dothideomycetidae</taxon>
        <taxon>Mycosphaerellales</taxon>
        <taxon>Teratosphaeriaceae</taxon>
        <taxon>Friedmanniomyces</taxon>
    </lineage>
</organism>
<dbReference type="FunFam" id="2.40.10.230:FF:000002">
    <property type="entry name" value="H/ACA ribonucleoprotein complex non-core subunit NAF1"/>
    <property type="match status" value="1"/>
</dbReference>
<feature type="compositionally biased region" description="Low complexity" evidence="10">
    <location>
        <begin position="730"/>
        <end position="747"/>
    </location>
</feature>
<dbReference type="GO" id="GO:0000493">
    <property type="term" value="P:box H/ACA snoRNP assembly"/>
    <property type="evidence" value="ECO:0007669"/>
    <property type="project" value="InterPro"/>
</dbReference>
<name>A0A4U0V7F8_9PEZI</name>
<accession>A0A4U0V7F8</accession>
<feature type="compositionally biased region" description="Gly residues" evidence="10">
    <location>
        <begin position="478"/>
        <end position="489"/>
    </location>
</feature>
<dbReference type="InterPro" id="IPR038664">
    <property type="entry name" value="Gar1/Naf1_Cbf5-bd_sf"/>
</dbReference>
<evidence type="ECO:0000256" key="7">
    <source>
        <dbReference type="ARBA" id="ARBA00022884"/>
    </source>
</evidence>
<sequence>MDAPSNPSFEHQDAEEARPAKRVKLDGALEVTEDIQEEIVDDEGWDDIYGTEEPDAAVEGKTIPLLVEEVVGSGPSPPENEADTEVEGVAANSGIPKVVEVPVADVLPLAPNGEHTEELIAQVEEKTVEAETEVEDGVPAEAVDDGEALIDEVHHVTTIDEPSLRMLEDVSAVNGDPNAKIENPNGEATSNDDVERLVTDEAGLLKQTDGAVQKAVTGLDAEGDGVEQPPVAKATDDPEFMAAAAAQKENAVAEWQFDASDAESDKDASSSSDSDSDTSSEEEYKMLDAATAAKILMQGEGDDEDEGGKGKKGGDRQPRTQNEVKVTVIPKPQVTITESDKITLLGTVERAVEAMILIKGATPGEYQVLESGSVLCTAERTVFGVVAETLGRVQEPMYSVAFNSAQEIKDAGLEEGVKLYYVDAHSTFVFTQPLKNMKWTDASNIHDEEVGDEEMEFSDDEAEAEYKRMKKLAKKGGRGGMGAVPGRGGRGGHENGPRTFGAPGHDSGQTYVNGSGNDAPSQQSYGGALSYDDDDVADEFYSPLKRPDNLSQMMASSGSPPPPRPQPNGSDRGRGRGRGDRGRGRGDRGRGRGDRGRGRAGFNNDRGSRGGGRGGSHDDRSQRGGGGGERGGHGGQANGGGHRGNAQSFPDRHNNDGSRGGQHHQQPLPPKPAGVAMPSASPPPSAHHGQPQQYAPSQSYGSYPQASHQQQPPQTQNYQFGGYTFQYGNPTAPARPQAQTQHPQQTAYDGYHNQQQQQQQAYQQSPPAGAIPPGAYVNPAFYQGHPQQQQQAGGYGAWPPQQQQNQQQQYPQQQGYGANAGALTAQQQQANLAEILRRMGGN</sequence>
<dbReference type="AlphaFoldDB" id="A0A4U0V7F8"/>
<feature type="compositionally biased region" description="Basic and acidic residues" evidence="10">
    <location>
        <begin position="307"/>
        <end position="318"/>
    </location>
</feature>
<feature type="compositionally biased region" description="Low complexity" evidence="10">
    <location>
        <begin position="754"/>
        <end position="764"/>
    </location>
</feature>
<dbReference type="PANTHER" id="PTHR31633:SF1">
    <property type="entry name" value="H_ACA RIBONUCLEOPROTEIN COMPLEX NON-CORE SUBUNIT NAF1"/>
    <property type="match status" value="1"/>
</dbReference>
<keyword evidence="8" id="KW-0539">Nucleus</keyword>
<dbReference type="InterPro" id="IPR007504">
    <property type="entry name" value="H/ACA_rnp_Gar1/Naf1"/>
</dbReference>
<feature type="region of interest" description="Disordered" evidence="10">
    <location>
        <begin position="175"/>
        <end position="194"/>
    </location>
</feature>
<keyword evidence="5" id="KW-0698">rRNA processing</keyword>
<dbReference type="GO" id="GO:0003723">
    <property type="term" value="F:RNA binding"/>
    <property type="evidence" value="ECO:0007669"/>
    <property type="project" value="UniProtKB-KW"/>
</dbReference>
<comment type="similarity">
    <text evidence="2">Belongs to the NAF1 family.</text>
</comment>
<gene>
    <name evidence="11" type="ORF">B0A54_05238</name>
</gene>
<dbReference type="OrthoDB" id="21550at2759"/>
<dbReference type="Pfam" id="PF04410">
    <property type="entry name" value="Gar1"/>
    <property type="match status" value="1"/>
</dbReference>
<dbReference type="InterPro" id="IPR009000">
    <property type="entry name" value="Transl_B-barrel_sf"/>
</dbReference>
<evidence type="ECO:0000256" key="1">
    <source>
        <dbReference type="ARBA" id="ARBA00004123"/>
    </source>
</evidence>
<keyword evidence="7" id="KW-0694">RNA-binding</keyword>
<evidence type="ECO:0000256" key="10">
    <source>
        <dbReference type="SAM" id="MobiDB-lite"/>
    </source>
</evidence>
<feature type="compositionally biased region" description="Gly residues" evidence="10">
    <location>
        <begin position="623"/>
        <end position="643"/>
    </location>
</feature>
<dbReference type="InterPro" id="IPR040309">
    <property type="entry name" value="Naf1"/>
</dbReference>
<dbReference type="PANTHER" id="PTHR31633">
    <property type="entry name" value="H/ACA RIBONUCLEOPROTEIN COMPLEX NON-CORE SUBUNIT NAF1"/>
    <property type="match status" value="1"/>
</dbReference>
<dbReference type="GO" id="GO:0005634">
    <property type="term" value="C:nucleus"/>
    <property type="evidence" value="ECO:0007669"/>
    <property type="project" value="UniProtKB-SubCell"/>
</dbReference>
<evidence type="ECO:0000256" key="5">
    <source>
        <dbReference type="ARBA" id="ARBA00022552"/>
    </source>
</evidence>
<feature type="compositionally biased region" description="Basic and acidic residues" evidence="10">
    <location>
        <begin position="10"/>
        <end position="25"/>
    </location>
</feature>
<dbReference type="EMBL" id="NAJP01000015">
    <property type="protein sequence ID" value="TKA44493.1"/>
    <property type="molecule type" value="Genomic_DNA"/>
</dbReference>
<comment type="subcellular location">
    <subcellularLocation>
        <location evidence="1">Nucleus</location>
    </subcellularLocation>
</comment>
<dbReference type="Gene3D" id="2.40.10.230">
    <property type="entry name" value="Probable tRNA pseudouridine synthase domain"/>
    <property type="match status" value="1"/>
</dbReference>
<feature type="compositionally biased region" description="Low complexity" evidence="10">
    <location>
        <begin position="704"/>
        <end position="719"/>
    </location>
</feature>